<protein>
    <submittedName>
        <fullName evidence="1">Uncharacterized protein</fullName>
    </submittedName>
</protein>
<evidence type="ECO:0000313" key="1">
    <source>
        <dbReference type="EMBL" id="QPC82692.1"/>
    </source>
</evidence>
<accession>A0A7S8IEL2</accession>
<gene>
    <name evidence="1" type="ORF">G4Y79_23910</name>
</gene>
<evidence type="ECO:0000313" key="2">
    <source>
        <dbReference type="Proteomes" id="UP000594468"/>
    </source>
</evidence>
<dbReference type="KEGG" id="pmet:G4Y79_23910"/>
<dbReference type="EMBL" id="CP062983">
    <property type="protein sequence ID" value="QPC82692.1"/>
    <property type="molecule type" value="Genomic_DNA"/>
</dbReference>
<name>A0A7S8IEL2_9CHLR</name>
<dbReference type="Proteomes" id="UP000594468">
    <property type="component" value="Chromosome"/>
</dbReference>
<dbReference type="RefSeq" id="WP_195170761.1">
    <property type="nucleotide sequence ID" value="NZ_CP062983.1"/>
</dbReference>
<reference evidence="1 2" key="1">
    <citation type="submission" date="2020-02" db="EMBL/GenBank/DDBJ databases">
        <authorList>
            <person name="Zheng R.K."/>
            <person name="Sun C.M."/>
        </authorList>
    </citation>
    <scope>NUCLEOTIDE SEQUENCE [LARGE SCALE GENOMIC DNA]</scope>
    <source>
        <strain evidence="2">rifampicinis</strain>
    </source>
</reference>
<keyword evidence="2" id="KW-1185">Reference proteome</keyword>
<sequence length="651" mass="70209">MANRIGLWRITLLAGLCMGLAVIFFMLPEPLAAQAPFATNTPQPATAVPTSPPSLFATNTAPADRQVIAPNTPMPTAVIPQSPQAPLENYALRLWLESDLIDLALEQIAALDADDVDTQRAVQLTMYELVDRFPNAPSNPADLEELLQAMLNAPIGTVDMRPLVHRYVEDALNSNGQVADFTVGSFTISALTANLDGRNGEDAVMQVRAYSGGDEPTTLYDEIVLATRTESGAFQVVPIDYELPAVPFGDSQSVMLQRASDVNRDGLDEVVIEVEDSGPGMRLYIVGVRNGVVMDLVAPGQQIRAGQIVDWPVDNPEIREPELSVIQVDTVSESPDWPCLSEIPVTWMYSNNFYRPSTEMNASMTNQDSLGCALLAAEPILANEPVDAINLLNAALEQYGVNVPGANRALMTLAMAYTLNGQLDEAISIAQSVEPIGETGSWIARQSRALLDAIAVPSNTALDICEALVVASEAPACDTDAVLAFYFTRVNLTTQEDLTAQLNAVSLPVVEAVPVAELGRPNRLVVQFAIEGTSWWGFSPDARSQTYSAELVPAPAGFEPLQPGVTTLEVPDAAYDALLVDDDPADVLNILDTLASNNPSIPATPAMIYLRALSYDLLASRADARVTYFNAWSNFPMMLWGQLASKHLELR</sequence>
<proteinExistence type="predicted"/>
<dbReference type="AlphaFoldDB" id="A0A7S8IEL2"/>
<organism evidence="1 2">
    <name type="scientific">Phototrophicus methaneseepsis</name>
    <dbReference type="NCBI Taxonomy" id="2710758"/>
    <lineage>
        <taxon>Bacteria</taxon>
        <taxon>Bacillati</taxon>
        <taxon>Chloroflexota</taxon>
        <taxon>Candidatus Thermofontia</taxon>
        <taxon>Phototrophicales</taxon>
        <taxon>Phototrophicaceae</taxon>
        <taxon>Phototrophicus</taxon>
    </lineage>
</organism>